<feature type="non-terminal residue" evidence="1">
    <location>
        <position position="1"/>
    </location>
</feature>
<dbReference type="CTD" id="9809640"/>
<protein>
    <submittedName>
        <fullName evidence="1">Uncharacterized protein</fullName>
    </submittedName>
</protein>
<proteinExistence type="predicted"/>
<dbReference type="HOGENOM" id="CLU_1733187_0_0_1"/>
<evidence type="ECO:0000313" key="1">
    <source>
        <dbReference type="EMBL" id="OZG06882.1"/>
    </source>
</evidence>
<dbReference type="EMBL" id="NMWX01000001">
    <property type="protein sequence ID" value="OZG06882.1"/>
    <property type="molecule type" value="Genomic_DNA"/>
</dbReference>
<sequence>MGLTEYSTDRPPEPLFIFSINVRKEEIGTYIHPVVRRLKHFYFYHGKEFNYAIHRFYELESPEFTYIIDITRRFIPQRLHEIQHIRGKSRVVRMYQKAVDNFSLLFCRDLFAIMRYKEDYFKFERLENFLSFLYDPSINSLKDVNLKAFLQ</sequence>
<reference evidence="1" key="1">
    <citation type="submission" date="2017-08" db="EMBL/GenBank/DDBJ databases">
        <authorList>
            <person name="de Groot N.N."/>
        </authorList>
    </citation>
    <scope>NUCLEOTIDE SEQUENCE [LARGE SCALE GENOMIC DNA]</scope>
    <source>
        <strain evidence="1">PX439</strain>
    </source>
</reference>
<dbReference type="KEGG" id="crq:GCK72_022155"/>
<name>A0A261B969_CAERE</name>
<gene>
    <name evidence="1" type="ORF">FL82_00169</name>
</gene>
<comment type="caution">
    <text evidence="1">The sequence shown here is derived from an EMBL/GenBank/DDBJ whole genome shotgun (WGS) entry which is preliminary data.</text>
</comment>
<dbReference type="Proteomes" id="UP000216624">
    <property type="component" value="Unassembled WGS sequence"/>
</dbReference>
<keyword evidence="2" id="KW-1185">Reference proteome</keyword>
<accession>A0A261B969</accession>
<evidence type="ECO:0000313" key="2">
    <source>
        <dbReference type="Proteomes" id="UP000216624"/>
    </source>
</evidence>
<organism evidence="1 2">
    <name type="scientific">Caenorhabditis remanei</name>
    <name type="common">Caenorhabditis vulgaris</name>
    <dbReference type="NCBI Taxonomy" id="31234"/>
    <lineage>
        <taxon>Eukaryota</taxon>
        <taxon>Metazoa</taxon>
        <taxon>Ecdysozoa</taxon>
        <taxon>Nematoda</taxon>
        <taxon>Chromadorea</taxon>
        <taxon>Rhabditida</taxon>
        <taxon>Rhabditina</taxon>
        <taxon>Rhabditomorpha</taxon>
        <taxon>Rhabditoidea</taxon>
        <taxon>Rhabditidae</taxon>
        <taxon>Peloderinae</taxon>
        <taxon>Caenorhabditis</taxon>
    </lineage>
</organism>
<dbReference type="eggNOG" id="ENOG502RAZ9">
    <property type="taxonomic scope" value="Eukaryota"/>
</dbReference>